<evidence type="ECO:0000259" key="3">
    <source>
        <dbReference type="PROSITE" id="PS50125"/>
    </source>
</evidence>
<dbReference type="Pfam" id="PF05226">
    <property type="entry name" value="CHASE2"/>
    <property type="match status" value="1"/>
</dbReference>
<feature type="domain" description="Guanylate cyclase" evidence="3">
    <location>
        <begin position="478"/>
        <end position="607"/>
    </location>
</feature>
<dbReference type="GO" id="GO:0006171">
    <property type="term" value="P:cAMP biosynthetic process"/>
    <property type="evidence" value="ECO:0007669"/>
    <property type="project" value="TreeGrafter"/>
</dbReference>
<dbReference type="PANTHER" id="PTHR43081:SF1">
    <property type="entry name" value="ADENYLATE CYCLASE, TERMINAL-DIFFERENTIATION SPECIFIC"/>
    <property type="match status" value="1"/>
</dbReference>
<dbReference type="InterPro" id="IPR007890">
    <property type="entry name" value="CHASE2"/>
</dbReference>
<proteinExistence type="predicted"/>
<organism evidence="4 5">
    <name type="scientific">Sulfitobacter alexandrii</name>
    <dbReference type="NCBI Taxonomy" id="1917485"/>
    <lineage>
        <taxon>Bacteria</taxon>
        <taxon>Pseudomonadati</taxon>
        <taxon>Pseudomonadota</taxon>
        <taxon>Alphaproteobacteria</taxon>
        <taxon>Rhodobacterales</taxon>
        <taxon>Roseobacteraceae</taxon>
        <taxon>Sulfitobacter</taxon>
    </lineage>
</organism>
<dbReference type="PANTHER" id="PTHR43081">
    <property type="entry name" value="ADENYLATE CYCLASE, TERMINAL-DIFFERENTIATION SPECIFIC-RELATED"/>
    <property type="match status" value="1"/>
</dbReference>
<dbReference type="InterPro" id="IPR001054">
    <property type="entry name" value="A/G_cyclase"/>
</dbReference>
<feature type="transmembrane region" description="Helical" evidence="2">
    <location>
        <begin position="388"/>
        <end position="405"/>
    </location>
</feature>
<dbReference type="InterPro" id="IPR050697">
    <property type="entry name" value="Adenylyl/Guanylyl_Cyclase_3/4"/>
</dbReference>
<keyword evidence="2" id="KW-1133">Transmembrane helix</keyword>
<dbReference type="Pfam" id="PF00211">
    <property type="entry name" value="Guanylate_cyc"/>
    <property type="match status" value="1"/>
</dbReference>
<dbReference type="Proteomes" id="UP000181897">
    <property type="component" value="Chromosome"/>
</dbReference>
<gene>
    <name evidence="4" type="ORF">BOO69_08990</name>
</gene>
<dbReference type="CDD" id="cd07302">
    <property type="entry name" value="CHD"/>
    <property type="match status" value="1"/>
</dbReference>
<dbReference type="AlphaFoldDB" id="A0A1J0WGU7"/>
<dbReference type="KEGG" id="suam:BOO69_08990"/>
<dbReference type="Gene3D" id="3.30.70.1230">
    <property type="entry name" value="Nucleotide cyclase"/>
    <property type="match status" value="1"/>
</dbReference>
<dbReference type="SMART" id="SM00044">
    <property type="entry name" value="CYCc"/>
    <property type="match status" value="1"/>
</dbReference>
<keyword evidence="5" id="KW-1185">Reference proteome</keyword>
<evidence type="ECO:0000256" key="2">
    <source>
        <dbReference type="SAM" id="Phobius"/>
    </source>
</evidence>
<dbReference type="STRING" id="1917485.BOO69_08990"/>
<protein>
    <recommendedName>
        <fullName evidence="3">Guanylate cyclase domain-containing protein</fullName>
    </recommendedName>
</protein>
<dbReference type="GO" id="GO:0004016">
    <property type="term" value="F:adenylate cyclase activity"/>
    <property type="evidence" value="ECO:0007669"/>
    <property type="project" value="UniProtKB-ARBA"/>
</dbReference>
<feature type="transmembrane region" description="Helical" evidence="2">
    <location>
        <begin position="417"/>
        <end position="437"/>
    </location>
</feature>
<evidence type="ECO:0000256" key="1">
    <source>
        <dbReference type="SAM" id="MobiDB-lite"/>
    </source>
</evidence>
<dbReference type="SUPFAM" id="SSF55073">
    <property type="entry name" value="Nucleotide cyclase"/>
    <property type="match status" value="1"/>
</dbReference>
<feature type="region of interest" description="Disordered" evidence="1">
    <location>
        <begin position="714"/>
        <end position="734"/>
    </location>
</feature>
<name>A0A1J0WGU7_9RHOB</name>
<reference evidence="4 5" key="1">
    <citation type="submission" date="2016-11" db="EMBL/GenBank/DDBJ databases">
        <title>Complete genome sequence of Sulfitobacter sp. AM1-D1, a toxic bacteria associated with marine dinoflagellate Alexandrium minutum in East China Sea.</title>
        <authorList>
            <person name="Yang Q."/>
            <person name="Zhang X."/>
            <person name="Tian X."/>
        </authorList>
    </citation>
    <scope>NUCLEOTIDE SEQUENCE [LARGE SCALE GENOMIC DNA]</scope>
    <source>
        <strain evidence="4 5">AM1-D1</strain>
    </source>
</reference>
<keyword evidence="2" id="KW-0812">Transmembrane</keyword>
<dbReference type="GO" id="GO:0035556">
    <property type="term" value="P:intracellular signal transduction"/>
    <property type="evidence" value="ECO:0007669"/>
    <property type="project" value="InterPro"/>
</dbReference>
<dbReference type="PROSITE" id="PS50125">
    <property type="entry name" value="GUANYLATE_CYCLASE_2"/>
    <property type="match status" value="1"/>
</dbReference>
<evidence type="ECO:0000313" key="4">
    <source>
        <dbReference type="EMBL" id="APE43531.1"/>
    </source>
</evidence>
<keyword evidence="2" id="KW-0472">Membrane</keyword>
<sequence length="734" mass="75881">MRHPVSRRQQPIHGRVRRKAAASGVVAGFLVIGLLLAAPGVAERAQTLVVDAFQRMAPRVSVDPPVAIVDIDEGAIARLGQWPWPRSDIALMVERLTDLGAAAIVFDIVFAEPDRLSAEAAARIVRQAGGAVELPGGVRDGDARLAEAFAAGPVVAGVILTPEARGQPPAVKAGFAVRGADPAGFLPRLGGAVTNLDALSDAAAGIGSFSLLPEPDGVVRRVPLVYATEAGLFPALSVEALRVAQGAGALQLRVSEGEARPGVEALRVGQFESATGPDGRLWLHWSGLPGMPRLSAADLILGDPGAMASDIAGRIVLVGTSAAGLRDLVATPIGTVVPGVEAHAEAIDQIVSGTSLVRPGWAPGAEITGAVLAAAVLAAVIPLVGAGWAALVSGGAAVGALWLAWTGFERGLVLDPVVPSLAILATFLAGATALALLTERERQSVRRTFSLYLAPTVVEKLADDPSAARLDGEAREITILFCDLRGFSGLSEGMDPVALTALLNGFLTPMTDILMAHGATIDKFIGDAIMAFWNAPLPVEEHRRRAAEAAVAMGRALDALNRGADHPPLSIGIGLNTGTCCVGNLGSAQRFAYSAIGDPVNVASRIEALTRFYGVETLAAADTARGQGLATLEVDLVRVKGREQPVELHAVIGDADLARTSSFQVLGTAQEDWLRAWRAWDAAGAQSALARLDGLPPGLLALQRARTARMAAAQRPGDWSGVYDPGEKSPTAPA</sequence>
<dbReference type="SMART" id="SM01080">
    <property type="entry name" value="CHASE2"/>
    <property type="match status" value="1"/>
</dbReference>
<dbReference type="OrthoDB" id="9789782at2"/>
<dbReference type="InterPro" id="IPR029787">
    <property type="entry name" value="Nucleotide_cyclase"/>
</dbReference>
<dbReference type="EMBL" id="CP018076">
    <property type="protein sequence ID" value="APE43531.1"/>
    <property type="molecule type" value="Genomic_DNA"/>
</dbReference>
<feature type="transmembrane region" description="Helical" evidence="2">
    <location>
        <begin position="361"/>
        <end position="381"/>
    </location>
</feature>
<evidence type="ECO:0000313" key="5">
    <source>
        <dbReference type="Proteomes" id="UP000181897"/>
    </source>
</evidence>
<accession>A0A1J0WGU7</accession>